<gene>
    <name evidence="1" type="ORF">NCTC1935_02228</name>
</gene>
<accession>A0A449GFL2</accession>
<evidence type="ECO:0000313" key="1">
    <source>
        <dbReference type="EMBL" id="VFA84399.1"/>
    </source>
</evidence>
<name>A0A449GFL2_NOCFR</name>
<protein>
    <recommendedName>
        <fullName evidence="2">Polyketide cyclase / dehydrase and lipid transport</fullName>
    </recommendedName>
</protein>
<sequence>METVWGVWDERGDRWENAFTVEACTVSGLRRFGERFRVVSTEPGSRLDWDFLIEPRPPRPLRKLLLPVTQATTDRVARDTTTHLARLCDGGVL</sequence>
<evidence type="ECO:0008006" key="2">
    <source>
        <dbReference type="Google" id="ProtNLM"/>
    </source>
</evidence>
<proteinExistence type="predicted"/>
<organism evidence="1">
    <name type="scientific">Nocardia farcinica</name>
    <dbReference type="NCBI Taxonomy" id="37329"/>
    <lineage>
        <taxon>Bacteria</taxon>
        <taxon>Bacillati</taxon>
        <taxon>Actinomycetota</taxon>
        <taxon>Actinomycetes</taxon>
        <taxon>Mycobacteriales</taxon>
        <taxon>Nocardiaceae</taxon>
        <taxon>Nocardia</taxon>
    </lineage>
</organism>
<reference evidence="1" key="1">
    <citation type="submission" date="2019-02" db="EMBL/GenBank/DDBJ databases">
        <authorList>
            <consortium name="Pathogen Informatics"/>
        </authorList>
    </citation>
    <scope>NUCLEOTIDE SEQUENCE</scope>
    <source>
        <strain evidence="1">3012STDY6733949</strain>
    </source>
</reference>
<dbReference type="EMBL" id="CAACYE010000005">
    <property type="protein sequence ID" value="VFA84399.1"/>
    <property type="molecule type" value="Genomic_DNA"/>
</dbReference>
<dbReference type="AlphaFoldDB" id="A0A449GFL2"/>